<dbReference type="RefSeq" id="XP_001910921.1">
    <property type="nucleotide sequence ID" value="XM_001910886.1"/>
</dbReference>
<name>B2B4M1_PODAN</name>
<evidence type="ECO:0000313" key="4">
    <source>
        <dbReference type="Proteomes" id="UP000001197"/>
    </source>
</evidence>
<reference evidence="3" key="4">
    <citation type="submission" date="2014-09" db="EMBL/GenBank/DDBJ databases">
        <title>Maintaining two mating types: Structure of the mating type locus and its role in heterokaryosis in Podospora anserina.</title>
        <authorList>
            <person name="Grognet P."/>
            <person name="Bidard F."/>
            <person name="Kuchly C."/>
            <person name="Chan Ho Tong L."/>
            <person name="Coppin E."/>
            <person name="Ait Benkhali J."/>
            <person name="Couloux A."/>
            <person name="Wincker P."/>
            <person name="Debuchy R."/>
            <person name="Silar P."/>
        </authorList>
    </citation>
    <scope>NUCLEOTIDE SEQUENCE</scope>
</reference>
<evidence type="ECO:0000313" key="3">
    <source>
        <dbReference type="EMBL" id="CDP25142.1"/>
    </source>
</evidence>
<dbReference type="InParanoid" id="B2B4M1"/>
<dbReference type="HOGENOM" id="CLU_180977_0_0_1"/>
<dbReference type="Proteomes" id="UP000001197">
    <property type="component" value="Chromosome 2"/>
</dbReference>
<accession>B2B4M1</accession>
<reference evidence="2 4" key="1">
    <citation type="journal article" date="2008" name="Genome Biol.">
        <title>The genome sequence of the model ascomycete fungus Podospora anserina.</title>
        <authorList>
            <person name="Espagne E."/>
            <person name="Lespinet O."/>
            <person name="Malagnac F."/>
            <person name="Da Silva C."/>
            <person name="Jaillon O."/>
            <person name="Porcel B.M."/>
            <person name="Couloux A."/>
            <person name="Aury J.-M."/>
            <person name="Segurens B."/>
            <person name="Poulain J."/>
            <person name="Anthouard V."/>
            <person name="Grossetete S."/>
            <person name="Khalili H."/>
            <person name="Coppin E."/>
            <person name="Dequard-Chablat M."/>
            <person name="Picard M."/>
            <person name="Contamine V."/>
            <person name="Arnaise S."/>
            <person name="Bourdais A."/>
            <person name="Berteaux-Lecellier V."/>
            <person name="Gautheret D."/>
            <person name="de Vries R.P."/>
            <person name="Battaglia E."/>
            <person name="Coutinho P.M."/>
            <person name="Danchin E.G.J."/>
            <person name="Henrissat B."/>
            <person name="El Khoury R."/>
            <person name="Sainsard-Chanet A."/>
            <person name="Boivin A."/>
            <person name="Pinan-Lucarre B."/>
            <person name="Sellem C.H."/>
            <person name="Debuchy R."/>
            <person name="Wincker P."/>
            <person name="Weissenbach J."/>
            <person name="Silar P."/>
        </authorList>
    </citation>
    <scope>NUCLEOTIDE SEQUENCE [LARGE SCALE GENOMIC DNA]</scope>
    <source>
        <strain evidence="4">S / ATCC MYA-4624 / DSM 980 / FGSC 10383</strain>
        <strain evidence="2">S mat+</strain>
    </source>
</reference>
<organism evidence="2">
    <name type="scientific">Podospora anserina (strain S / ATCC MYA-4624 / DSM 980 / FGSC 10383)</name>
    <name type="common">Pleurage anserina</name>
    <dbReference type="NCBI Taxonomy" id="515849"/>
    <lineage>
        <taxon>Eukaryota</taxon>
        <taxon>Fungi</taxon>
        <taxon>Dikarya</taxon>
        <taxon>Ascomycota</taxon>
        <taxon>Pezizomycotina</taxon>
        <taxon>Sordariomycetes</taxon>
        <taxon>Sordariomycetidae</taxon>
        <taxon>Sordariales</taxon>
        <taxon>Podosporaceae</taxon>
        <taxon>Podospora</taxon>
        <taxon>Podospora anserina</taxon>
    </lineage>
</organism>
<feature type="region of interest" description="Disordered" evidence="1">
    <location>
        <begin position="1"/>
        <end position="90"/>
    </location>
</feature>
<reference evidence="4" key="3">
    <citation type="journal article" date="2014" name="Genetics">
        <title>Maintaining two mating types: Structure of the mating type locus and its role in heterokaryosis in Podospora anserina.</title>
        <authorList>
            <person name="Grognet P."/>
            <person name="Bidard F."/>
            <person name="Kuchly C."/>
            <person name="Tong L.C.H."/>
            <person name="Coppin E."/>
            <person name="Benkhali J.A."/>
            <person name="Couloux A."/>
            <person name="Wincker P."/>
            <person name="Debuchy R."/>
            <person name="Silar P."/>
        </authorList>
    </citation>
    <scope>GENOME REANNOTATION</scope>
    <source>
        <strain evidence="4">S / ATCC MYA-4624 / DSM 980 / FGSC 10383</strain>
    </source>
</reference>
<dbReference type="GeneID" id="6196310"/>
<dbReference type="EMBL" id="FO904937">
    <property type="protein sequence ID" value="CDP25142.1"/>
    <property type="molecule type" value="Genomic_DNA"/>
</dbReference>
<evidence type="ECO:0000256" key="1">
    <source>
        <dbReference type="SAM" id="MobiDB-lite"/>
    </source>
</evidence>
<reference evidence="2" key="2">
    <citation type="submission" date="2008-07" db="EMBL/GenBank/DDBJ databases">
        <authorList>
            <person name="Genoscope - CEA"/>
        </authorList>
    </citation>
    <scope>NUCLEOTIDE SEQUENCE</scope>
    <source>
        <strain evidence="2">S mat+</strain>
    </source>
</reference>
<dbReference type="VEuPathDB" id="FungiDB:PODANS_2_1750"/>
<dbReference type="EMBL" id="CU640366">
    <property type="protein sequence ID" value="CAP72746.1"/>
    <property type="molecule type" value="Genomic_DNA"/>
</dbReference>
<dbReference type="KEGG" id="pan:PODANSg7963"/>
<dbReference type="AlphaFoldDB" id="B2B4M1"/>
<sequence>MSPTHTMSAHLCKQIVSSWRESRQSNTTTSSPLPSPPNNMGSYFPRSLSSSSSPKTSLDNGDRHDTSVPLSRQTFNNNNNNNSNWRWGSR</sequence>
<protein>
    <submittedName>
        <fullName evidence="2">Podospora anserina S mat+ genomic DNA chromosome 2, supercontig 2</fullName>
    </submittedName>
</protein>
<proteinExistence type="predicted"/>
<gene>
    <name evidence="2" type="ORF">PODANS_2_1750</name>
</gene>
<keyword evidence="4" id="KW-1185">Reference proteome</keyword>
<evidence type="ECO:0000313" key="2">
    <source>
        <dbReference type="EMBL" id="CAP72746.1"/>
    </source>
</evidence>